<gene>
    <name evidence="3" type="ORF">THAPSDRAFT_24515</name>
</gene>
<sequence length="754" mass="81986">MKLSLVVPFLTLHATATVAESSPDTTFDFGRELNDHASSAKRMRVLDSKSSKFSKTVQLAEEVAEVVAVEIAEKLAFIISPKAGKTKTSKAEALVLPKETPVARAVSPKSAKTASIRLPKALKEETKVDIFDSMSYYLMEDDIFDTELLSFDYDFSVSSHVSPAPSAVPRLAVATNEPTSSTLTDETTNDFGRIVFEFLNQCSAANLNTDLCLTSKTIDVFVSSAIPTDDDTDSDDRIARRHRVLQTETSTCGAPEIDEGALRLLMGETRRECDAFGTEVSDAEFDSTVDSFMTIFGNDTCWASLCGEESDPSELFFKILFDEAAKCAGVDIDVPRCAMDHVFGLVFNSDNSDIRKIRRVLQENYACAQPSTAELSFFVTFLLVEAETTCTTEGITLSDVEWEKAAYDLVQVFAAAQCWGMPESDCDDVVDDAIAFDDDTTLINLIPKEDVRIELRGKLSDDGTRCDFEDAPATERAIDLTYLYRVETASNDETAILDSIEGIERALVALPCNGAERRRSLEDIGVHVVAIDSSPLDTISTEYVCTADSPNAQGCHIIQGTASIIVNSDDTSEDDYIVEDSYHQLEYIFTQLSVDDANIIDLDYIGTDASDLSSVEKLGSGDNTAPGDSSTFFTTIFIATSGSLAAIAALMVGLNRLKQNEELPIHADEKADDHSTALDTADLTYSISCESSEISSLSPTSRCGPEITKHFVVAEEETDNWRRLGVIPNVGSGVSSSEGVSEGAYNDEGDERSI</sequence>
<dbReference type="EMBL" id="CM000647">
    <property type="protein sequence ID" value="EED89508.1"/>
    <property type="molecule type" value="Genomic_DNA"/>
</dbReference>
<dbReference type="GeneID" id="7445848"/>
<evidence type="ECO:0000256" key="1">
    <source>
        <dbReference type="SAM" id="MobiDB-lite"/>
    </source>
</evidence>
<feature type="signal peptide" evidence="2">
    <location>
        <begin position="1"/>
        <end position="19"/>
    </location>
</feature>
<dbReference type="HOGENOM" id="CLU_369411_0_0_1"/>
<keyword evidence="4" id="KW-1185">Reference proteome</keyword>
<keyword evidence="2" id="KW-0732">Signal</keyword>
<proteinExistence type="predicted"/>
<name>B8CAH1_THAPS</name>
<reference evidence="3 4" key="1">
    <citation type="journal article" date="2004" name="Science">
        <title>The genome of the diatom Thalassiosira pseudonana: ecology, evolution, and metabolism.</title>
        <authorList>
            <person name="Armbrust E.V."/>
            <person name="Berges J.A."/>
            <person name="Bowler C."/>
            <person name="Green B.R."/>
            <person name="Martinez D."/>
            <person name="Putnam N.H."/>
            <person name="Zhou S."/>
            <person name="Allen A.E."/>
            <person name="Apt K.E."/>
            <person name="Bechner M."/>
            <person name="Brzezinski M.A."/>
            <person name="Chaal B.K."/>
            <person name="Chiovitti A."/>
            <person name="Davis A.K."/>
            <person name="Demarest M.S."/>
            <person name="Detter J.C."/>
            <person name="Glavina T."/>
            <person name="Goodstein D."/>
            <person name="Hadi M.Z."/>
            <person name="Hellsten U."/>
            <person name="Hildebrand M."/>
            <person name="Jenkins B.D."/>
            <person name="Jurka J."/>
            <person name="Kapitonov V.V."/>
            <person name="Kroger N."/>
            <person name="Lau W.W."/>
            <person name="Lane T.W."/>
            <person name="Larimer F.W."/>
            <person name="Lippmeier J.C."/>
            <person name="Lucas S."/>
            <person name="Medina M."/>
            <person name="Montsant A."/>
            <person name="Obornik M."/>
            <person name="Parker M.S."/>
            <person name="Palenik B."/>
            <person name="Pazour G.J."/>
            <person name="Richardson P.M."/>
            <person name="Rynearson T.A."/>
            <person name="Saito M.A."/>
            <person name="Schwartz D.C."/>
            <person name="Thamatrakoln K."/>
            <person name="Valentin K."/>
            <person name="Vardi A."/>
            <person name="Wilkerson F.P."/>
            <person name="Rokhsar D.S."/>
        </authorList>
    </citation>
    <scope>NUCLEOTIDE SEQUENCE [LARGE SCALE GENOMIC DNA]</scope>
    <source>
        <strain evidence="3 4">CCMP1335</strain>
    </source>
</reference>
<feature type="region of interest" description="Disordered" evidence="1">
    <location>
        <begin position="731"/>
        <end position="754"/>
    </location>
</feature>
<protein>
    <submittedName>
        <fullName evidence="3">Uncharacterized protein</fullName>
    </submittedName>
</protein>
<feature type="compositionally biased region" description="Low complexity" evidence="1">
    <location>
        <begin position="731"/>
        <end position="743"/>
    </location>
</feature>
<dbReference type="AlphaFoldDB" id="B8CAH1"/>
<accession>B8CAH1</accession>
<feature type="compositionally biased region" description="Acidic residues" evidence="1">
    <location>
        <begin position="745"/>
        <end position="754"/>
    </location>
</feature>
<organism evidence="3 4">
    <name type="scientific">Thalassiosira pseudonana</name>
    <name type="common">Marine diatom</name>
    <name type="synonym">Cyclotella nana</name>
    <dbReference type="NCBI Taxonomy" id="35128"/>
    <lineage>
        <taxon>Eukaryota</taxon>
        <taxon>Sar</taxon>
        <taxon>Stramenopiles</taxon>
        <taxon>Ochrophyta</taxon>
        <taxon>Bacillariophyta</taxon>
        <taxon>Coscinodiscophyceae</taxon>
        <taxon>Thalassiosirophycidae</taxon>
        <taxon>Thalassiosirales</taxon>
        <taxon>Thalassiosiraceae</taxon>
        <taxon>Thalassiosira</taxon>
    </lineage>
</organism>
<evidence type="ECO:0000256" key="2">
    <source>
        <dbReference type="SAM" id="SignalP"/>
    </source>
</evidence>
<dbReference type="Proteomes" id="UP000001449">
    <property type="component" value="Chromosome 12"/>
</dbReference>
<dbReference type="InParanoid" id="B8CAH1"/>
<feature type="chain" id="PRO_5002869220" evidence="2">
    <location>
        <begin position="20"/>
        <end position="754"/>
    </location>
</feature>
<dbReference type="RefSeq" id="XP_002293047.1">
    <property type="nucleotide sequence ID" value="XM_002293011.1"/>
</dbReference>
<evidence type="ECO:0000313" key="3">
    <source>
        <dbReference type="EMBL" id="EED89508.1"/>
    </source>
</evidence>
<dbReference type="PaxDb" id="35128-Thaps24515"/>
<dbReference type="eggNOG" id="ENOG502RW8J">
    <property type="taxonomic scope" value="Eukaryota"/>
</dbReference>
<reference evidence="3 4" key="2">
    <citation type="journal article" date="2008" name="Nature">
        <title>The Phaeodactylum genome reveals the evolutionary history of diatom genomes.</title>
        <authorList>
            <person name="Bowler C."/>
            <person name="Allen A.E."/>
            <person name="Badger J.H."/>
            <person name="Grimwood J."/>
            <person name="Jabbari K."/>
            <person name="Kuo A."/>
            <person name="Maheswari U."/>
            <person name="Martens C."/>
            <person name="Maumus F."/>
            <person name="Otillar R.P."/>
            <person name="Rayko E."/>
            <person name="Salamov A."/>
            <person name="Vandepoele K."/>
            <person name="Beszteri B."/>
            <person name="Gruber A."/>
            <person name="Heijde M."/>
            <person name="Katinka M."/>
            <person name="Mock T."/>
            <person name="Valentin K."/>
            <person name="Verret F."/>
            <person name="Berges J.A."/>
            <person name="Brownlee C."/>
            <person name="Cadoret J.P."/>
            <person name="Chiovitti A."/>
            <person name="Choi C.J."/>
            <person name="Coesel S."/>
            <person name="De Martino A."/>
            <person name="Detter J.C."/>
            <person name="Durkin C."/>
            <person name="Falciatore A."/>
            <person name="Fournet J."/>
            <person name="Haruta M."/>
            <person name="Huysman M.J."/>
            <person name="Jenkins B.D."/>
            <person name="Jiroutova K."/>
            <person name="Jorgensen R.E."/>
            <person name="Joubert Y."/>
            <person name="Kaplan A."/>
            <person name="Kroger N."/>
            <person name="Kroth P.G."/>
            <person name="La Roche J."/>
            <person name="Lindquist E."/>
            <person name="Lommer M."/>
            <person name="Martin-Jezequel V."/>
            <person name="Lopez P.J."/>
            <person name="Lucas S."/>
            <person name="Mangogna M."/>
            <person name="McGinnis K."/>
            <person name="Medlin L.K."/>
            <person name="Montsant A."/>
            <person name="Oudot-Le Secq M.P."/>
            <person name="Napoli C."/>
            <person name="Obornik M."/>
            <person name="Parker M.S."/>
            <person name="Petit J.L."/>
            <person name="Porcel B.M."/>
            <person name="Poulsen N."/>
            <person name="Robison M."/>
            <person name="Rychlewski L."/>
            <person name="Rynearson T.A."/>
            <person name="Schmutz J."/>
            <person name="Shapiro H."/>
            <person name="Siaut M."/>
            <person name="Stanley M."/>
            <person name="Sussman M.R."/>
            <person name="Taylor A.R."/>
            <person name="Vardi A."/>
            <person name="von Dassow P."/>
            <person name="Vyverman W."/>
            <person name="Willis A."/>
            <person name="Wyrwicz L.S."/>
            <person name="Rokhsar D.S."/>
            <person name="Weissenbach J."/>
            <person name="Armbrust E.V."/>
            <person name="Green B.R."/>
            <person name="Van de Peer Y."/>
            <person name="Grigoriev I.V."/>
        </authorList>
    </citation>
    <scope>NUCLEOTIDE SEQUENCE [LARGE SCALE GENOMIC DNA]</scope>
    <source>
        <strain evidence="3 4">CCMP1335</strain>
    </source>
</reference>
<evidence type="ECO:0000313" key="4">
    <source>
        <dbReference type="Proteomes" id="UP000001449"/>
    </source>
</evidence>
<dbReference type="KEGG" id="tps:THAPSDRAFT_24515"/>